<gene>
    <name evidence="1" type="ORF">D5086_0000040350</name>
</gene>
<proteinExistence type="predicted"/>
<dbReference type="AlphaFoldDB" id="A0A4U5QTM6"/>
<dbReference type="EMBL" id="RCHU01000113">
    <property type="protein sequence ID" value="TKS13961.1"/>
    <property type="molecule type" value="Genomic_DNA"/>
</dbReference>
<evidence type="ECO:0000313" key="1">
    <source>
        <dbReference type="EMBL" id="TKS13961.1"/>
    </source>
</evidence>
<protein>
    <submittedName>
        <fullName evidence="1">Uncharacterized protein</fullName>
    </submittedName>
</protein>
<accession>A0A4U5QTM6</accession>
<reference evidence="1" key="1">
    <citation type="submission" date="2018-10" db="EMBL/GenBank/DDBJ databases">
        <title>Population genomic analysis revealed the cold adaptation of white poplar.</title>
        <authorList>
            <person name="Liu Y.-J."/>
        </authorList>
    </citation>
    <scope>NUCLEOTIDE SEQUENCE [LARGE SCALE GENOMIC DNA]</scope>
    <source>
        <strain evidence="1">PAL-ZL1</strain>
    </source>
</reference>
<comment type="caution">
    <text evidence="1">The sequence shown here is derived from an EMBL/GenBank/DDBJ whole genome shotgun (WGS) entry which is preliminary data.</text>
</comment>
<sequence length="126" mass="14439">MSFVGIKVAVGMVVYSLWVMLGAKSFNLMWSWKILVGSSFTLGPNAEQPKLLLDWMWMEVEDGLWVLFGFNGAKRRPIGIMSNELLVQEKMGRDWDKYHTLAFLPRTKKNNTTICTAVRYSMSRLG</sequence>
<organism evidence="1">
    <name type="scientific">Populus alba</name>
    <name type="common">White poplar</name>
    <dbReference type="NCBI Taxonomy" id="43335"/>
    <lineage>
        <taxon>Eukaryota</taxon>
        <taxon>Viridiplantae</taxon>
        <taxon>Streptophyta</taxon>
        <taxon>Embryophyta</taxon>
        <taxon>Tracheophyta</taxon>
        <taxon>Spermatophyta</taxon>
        <taxon>Magnoliopsida</taxon>
        <taxon>eudicotyledons</taxon>
        <taxon>Gunneridae</taxon>
        <taxon>Pentapetalae</taxon>
        <taxon>rosids</taxon>
        <taxon>fabids</taxon>
        <taxon>Malpighiales</taxon>
        <taxon>Salicaceae</taxon>
        <taxon>Saliceae</taxon>
        <taxon>Populus</taxon>
    </lineage>
</organism>
<name>A0A4U5QTM6_POPAL</name>